<proteinExistence type="predicted"/>
<keyword evidence="1" id="KW-0812">Transmembrane</keyword>
<dbReference type="EMBL" id="UINC01216044">
    <property type="protein sequence ID" value="SVE42020.1"/>
    <property type="molecule type" value="Genomic_DNA"/>
</dbReference>
<sequence length="146" mass="16020">MTKPNNKPASTQSNVLPAWATAGLLIFFALAAAFASYMVYVTAKQWATNRDSNTTISRAIENNIDTLTKVPVGDLKTNTDNENELIETEVSDTNTTNTSDGLRTTILLMGIDKRQGMEQERAFRTDTMMLITIDTVGKKVGMLSIP</sequence>
<dbReference type="Gene3D" id="3.30.420.590">
    <property type="match status" value="1"/>
</dbReference>
<keyword evidence="1" id="KW-0472">Membrane</keyword>
<gene>
    <name evidence="2" type="ORF">METZ01_LOCUS494874</name>
</gene>
<dbReference type="InterPro" id="IPR050922">
    <property type="entry name" value="LytR/CpsA/Psr_CW_biosynth"/>
</dbReference>
<protein>
    <recommendedName>
        <fullName evidence="3">Cell envelope-related transcriptional attenuator domain-containing protein</fullName>
    </recommendedName>
</protein>
<keyword evidence="1" id="KW-1133">Transmembrane helix</keyword>
<reference evidence="2" key="1">
    <citation type="submission" date="2018-05" db="EMBL/GenBank/DDBJ databases">
        <authorList>
            <person name="Lanie J.A."/>
            <person name="Ng W.-L."/>
            <person name="Kazmierczak K.M."/>
            <person name="Andrzejewski T.M."/>
            <person name="Davidsen T.M."/>
            <person name="Wayne K.J."/>
            <person name="Tettelin H."/>
            <person name="Glass J.I."/>
            <person name="Rusch D."/>
            <person name="Podicherti R."/>
            <person name="Tsui H.-C.T."/>
            <person name="Winkler M.E."/>
        </authorList>
    </citation>
    <scope>NUCLEOTIDE SEQUENCE</scope>
</reference>
<name>A0A383DCG7_9ZZZZ</name>
<feature type="transmembrane region" description="Helical" evidence="1">
    <location>
        <begin position="20"/>
        <end position="40"/>
    </location>
</feature>
<evidence type="ECO:0000313" key="2">
    <source>
        <dbReference type="EMBL" id="SVE42020.1"/>
    </source>
</evidence>
<dbReference type="PANTHER" id="PTHR33392">
    <property type="entry name" value="POLYISOPRENYL-TEICHOIC ACID--PEPTIDOGLYCAN TEICHOIC ACID TRANSFERASE TAGU"/>
    <property type="match status" value="1"/>
</dbReference>
<evidence type="ECO:0000256" key="1">
    <source>
        <dbReference type="SAM" id="Phobius"/>
    </source>
</evidence>
<dbReference type="PANTHER" id="PTHR33392:SF6">
    <property type="entry name" value="POLYISOPRENYL-TEICHOIC ACID--PEPTIDOGLYCAN TEICHOIC ACID TRANSFERASE TAGU"/>
    <property type="match status" value="1"/>
</dbReference>
<evidence type="ECO:0008006" key="3">
    <source>
        <dbReference type="Google" id="ProtNLM"/>
    </source>
</evidence>
<feature type="non-terminal residue" evidence="2">
    <location>
        <position position="146"/>
    </location>
</feature>
<accession>A0A383DCG7</accession>
<dbReference type="AlphaFoldDB" id="A0A383DCG7"/>
<organism evidence="2">
    <name type="scientific">marine metagenome</name>
    <dbReference type="NCBI Taxonomy" id="408172"/>
    <lineage>
        <taxon>unclassified sequences</taxon>
        <taxon>metagenomes</taxon>
        <taxon>ecological metagenomes</taxon>
    </lineage>
</organism>